<protein>
    <recommendedName>
        <fullName evidence="5">Translocation and assembly module TamB C-terminal domain-containing protein</fullName>
    </recommendedName>
</protein>
<proteinExistence type="predicted"/>
<keyword evidence="2" id="KW-0812">Transmembrane</keyword>
<name>A0A967F1S1_9PROT</name>
<keyword evidence="3" id="KW-1133">Transmembrane helix</keyword>
<evidence type="ECO:0000313" key="7">
    <source>
        <dbReference type="Proteomes" id="UP000761264"/>
    </source>
</evidence>
<reference evidence="6" key="1">
    <citation type="submission" date="2020-03" db="EMBL/GenBank/DDBJ databases">
        <title>Genome of Pelagibius litoralis DSM 21314T.</title>
        <authorList>
            <person name="Wang G."/>
        </authorList>
    </citation>
    <scope>NUCLEOTIDE SEQUENCE</scope>
    <source>
        <strain evidence="6">DSM 21314</strain>
    </source>
</reference>
<evidence type="ECO:0000256" key="1">
    <source>
        <dbReference type="ARBA" id="ARBA00004167"/>
    </source>
</evidence>
<dbReference type="Pfam" id="PF04357">
    <property type="entry name" value="TamB"/>
    <property type="match status" value="1"/>
</dbReference>
<evidence type="ECO:0000313" key="6">
    <source>
        <dbReference type="EMBL" id="NIA71402.1"/>
    </source>
</evidence>
<dbReference type="InterPro" id="IPR007452">
    <property type="entry name" value="TamB_C"/>
</dbReference>
<keyword evidence="4" id="KW-0472">Membrane</keyword>
<dbReference type="GO" id="GO:0009306">
    <property type="term" value="P:protein secretion"/>
    <property type="evidence" value="ECO:0007669"/>
    <property type="project" value="InterPro"/>
</dbReference>
<feature type="domain" description="Translocation and assembly module TamB C-terminal" evidence="5">
    <location>
        <begin position="1120"/>
        <end position="1463"/>
    </location>
</feature>
<evidence type="ECO:0000256" key="4">
    <source>
        <dbReference type="ARBA" id="ARBA00023136"/>
    </source>
</evidence>
<keyword evidence="7" id="KW-1185">Reference proteome</keyword>
<dbReference type="RefSeq" id="WP_167229007.1">
    <property type="nucleotide sequence ID" value="NZ_JAAQPH010000022.1"/>
</dbReference>
<comment type="subcellular location">
    <subcellularLocation>
        <location evidence="1">Membrane</location>
        <topology evidence="1">Single-pass membrane protein</topology>
    </subcellularLocation>
</comment>
<dbReference type="Proteomes" id="UP000761264">
    <property type="component" value="Unassembled WGS sequence"/>
</dbReference>
<dbReference type="EMBL" id="JAAQPH010000022">
    <property type="protein sequence ID" value="NIA71402.1"/>
    <property type="molecule type" value="Genomic_DNA"/>
</dbReference>
<evidence type="ECO:0000256" key="3">
    <source>
        <dbReference type="ARBA" id="ARBA00022989"/>
    </source>
</evidence>
<dbReference type="PANTHER" id="PTHR36985">
    <property type="entry name" value="TRANSLOCATION AND ASSEMBLY MODULE SUBUNIT TAMB"/>
    <property type="match status" value="1"/>
</dbReference>
<sequence length="1463" mass="152529">MNRARMVLKRLAIGFSGLVLFTAAGAGLGYGWLQSDGGRDWLVRQIEAAVSTPGETEVSIGRIDGDLLGSLSAHDLVLSDAAGPWLTVSMLEIDWRPWRLLGQTLDVEALSLTAIDIPRPPVRPEGIPDDSTGTGDLRDLVDFPLNVRIGRLAADKISLGPSVLGQTASFTLTGEAQGADSGPLSAALDLRRLDGPEMRVRADLRYDPKNDSLTAEVDAAEAPGGILPSLLGTPDLPGTELTLAGSGPLTAWDGDFAFSLGKVVQAQADIALRRTDNGDLGFLLKGHSEVQPVQQTAALDLITGRSEIIFDGSWQEARRLQLDRLAVTNDTFRLSTDGKIDMASDILDLALKVEAGESMALATLLGLDRLDQLSADILLSGTLNRPQAEIKLQTGGIGNPDFEAGTAEASGRLTAESDFLNEVPVVALALQGQLEALRLPGQDAVNQLLGPRLTWVLDAQVDTGSLSLDIDRLEATTEAATVSGSGQASAEAGTATLEVAVEVTELAALQPLTSISLGGAARLAGPLTVEDFGNRLAAELRGRWDRPSSDIALIAAAAGRGMGLTTRLTFDGSSLRIEEVTGRSNAADVTASLAITADAELRDARYSLRLPDAAVLAEALGIDTAGVATVEGQAAGPFDTLDVSGEAQLEGLTVEGQTLRQLAATYRLRIAGAEIDGPVTLALTSPLGPLEGRSELRLRDDSLTLANLAATLPETAINGELVVPLDGGDPVAALQVMFDDLGPWLSLAELSGGGRGKLDVRLNRSGEAAPVMVSAALSGVTLQPGEDAAAVSAESLTFKLQAQDLALAQPAGFAITADTLRWQGLDARRVDLDGKGTISDLEFRLSGAGDWIEPFELSAAGRVAQQAGTVTLALNQAAGRLFGEALTLRDTATLTLAPTETRLTGLDITSGKTRLTAEVRLGDRDIALAARLDALPLRRVDAFWESGVDGLVTAEVNLQGPLDDPTGTASLSARELHPRGSTDIPTLDLTAKADWRGGRVKLDGQLGGADVAAAGFSADAPLNLSAEGAIEVPPQAPLSGQIEWSGDITALLLFVPLPQHRLKGEAAMALKVSGTAGAPTVNGTVMLDQGRYENVETGTILNDITLRAEVADDRMTLASLTANDGAGGQVTGKGRLAIDPAQQFPFEIAVQLEKLNALRRDDVTAVASGSVEIDGTVEAPRVVARLTTETVEVSLLNNLPPNVVSLDVIEIKDGVVQTNPEQEDAAPAVDAALDIVIDMPRRVFVRGRGLDSEWAGRISVQGSAADPVVTGDLSIVRGRLDVIGKAFDLQAGRVVLPQSTSSEPTLDVTAVHKGQELEVTARLSGPLTKPELTLTSSPEVPRDEIISRILFNKSAASLTAAEAAQLAIALRDLTGNGGGTDILGFARRTLGVDVLRVETAGGGPALEAGKYLTDGVYVGVKQGASSQSSAAGVEVELTPNITVESEVTGSGASKSGVRFKWDY</sequence>
<organism evidence="6 7">
    <name type="scientific">Pelagibius litoralis</name>
    <dbReference type="NCBI Taxonomy" id="374515"/>
    <lineage>
        <taxon>Bacteria</taxon>
        <taxon>Pseudomonadati</taxon>
        <taxon>Pseudomonadota</taxon>
        <taxon>Alphaproteobacteria</taxon>
        <taxon>Rhodospirillales</taxon>
        <taxon>Rhodovibrionaceae</taxon>
        <taxon>Pelagibius</taxon>
    </lineage>
</organism>
<comment type="caution">
    <text evidence="6">The sequence shown here is derived from an EMBL/GenBank/DDBJ whole genome shotgun (WGS) entry which is preliminary data.</text>
</comment>
<dbReference type="PANTHER" id="PTHR36985:SF1">
    <property type="entry name" value="TRANSLOCATION AND ASSEMBLY MODULE SUBUNIT TAMB"/>
    <property type="match status" value="1"/>
</dbReference>
<evidence type="ECO:0000259" key="5">
    <source>
        <dbReference type="Pfam" id="PF04357"/>
    </source>
</evidence>
<gene>
    <name evidence="6" type="ORF">HBA54_22665</name>
</gene>
<evidence type="ECO:0000256" key="2">
    <source>
        <dbReference type="ARBA" id="ARBA00022692"/>
    </source>
</evidence>
<dbReference type="GO" id="GO:0005886">
    <property type="term" value="C:plasma membrane"/>
    <property type="evidence" value="ECO:0007669"/>
    <property type="project" value="InterPro"/>
</dbReference>
<accession>A0A967F1S1</accession>